<gene>
    <name evidence="5" type="ORF">SAMN05421684_1610</name>
</gene>
<dbReference type="PANTHER" id="PTHR43004:SF19">
    <property type="entry name" value="BINDING MONOOXYGENASE, PUTATIVE (JCVI)-RELATED"/>
    <property type="match status" value="1"/>
</dbReference>
<dbReference type="STRING" id="137265.SAMN05421684_1610"/>
<proteinExistence type="predicted"/>
<dbReference type="Gene3D" id="3.40.30.120">
    <property type="match status" value="1"/>
</dbReference>
<dbReference type="RefSeq" id="WP_204082809.1">
    <property type="nucleotide sequence ID" value="NZ_BOND01000018.1"/>
</dbReference>
<evidence type="ECO:0000256" key="2">
    <source>
        <dbReference type="ARBA" id="ARBA00022630"/>
    </source>
</evidence>
<evidence type="ECO:0000313" key="6">
    <source>
        <dbReference type="Proteomes" id="UP000199632"/>
    </source>
</evidence>
<dbReference type="SUPFAM" id="SSF51905">
    <property type="entry name" value="FAD/NAD(P)-binding domain"/>
    <property type="match status" value="1"/>
</dbReference>
<dbReference type="GO" id="GO:0071949">
    <property type="term" value="F:FAD binding"/>
    <property type="evidence" value="ECO:0007669"/>
    <property type="project" value="InterPro"/>
</dbReference>
<dbReference type="InterPro" id="IPR036188">
    <property type="entry name" value="FAD/NAD-bd_sf"/>
</dbReference>
<keyword evidence="6" id="KW-1185">Reference proteome</keyword>
<dbReference type="InterPro" id="IPR002938">
    <property type="entry name" value="FAD-bd"/>
</dbReference>
<dbReference type="InterPro" id="IPR050641">
    <property type="entry name" value="RIFMO-like"/>
</dbReference>
<organism evidence="5 6">
    <name type="scientific">Asanoa ishikariensis</name>
    <dbReference type="NCBI Taxonomy" id="137265"/>
    <lineage>
        <taxon>Bacteria</taxon>
        <taxon>Bacillati</taxon>
        <taxon>Actinomycetota</taxon>
        <taxon>Actinomycetes</taxon>
        <taxon>Micromonosporales</taxon>
        <taxon>Micromonosporaceae</taxon>
        <taxon>Asanoa</taxon>
    </lineage>
</organism>
<keyword evidence="3" id="KW-0274">FAD</keyword>
<evidence type="ECO:0000259" key="4">
    <source>
        <dbReference type="Pfam" id="PF01494"/>
    </source>
</evidence>
<sequence length="418" mass="44732">MSHEFLSQAHTEQILTDHLHARGVEVERGVELTELSQDAASVKATLRHHDGPVEHVQAPYVVGCDGGRSTVRELAGIAFEGSSYPQTFVLADTDADGLDPGTAHVFVSPDGMLFFFPLVSPAAWRVLAMRPLSDPGASVTLADVQILADRYTNGVVRLRDPVWMTNFRLHHRAAARYRAARIFLAGDAAHIHSPAGAQGMNTGIQDAVNLAWKLAHTLTGDSPESILDTYAAERAPIGRTVLRMSDRAFTIATSTNPVVRIARARVAPTLLPVAAKIAGGRGAIFRTVSQLNIGYPRSPLSATGPAGSSRRVGAGDRLPDAPLAADGAARTLHELTAGPGWHLLLCGSGWPVDAELARASRLRVHRLDHPTATTALVRLRVGGPTAILVRPDGYIGYRGGADLLALRAYVGRWLPRHQ</sequence>
<reference evidence="6" key="1">
    <citation type="submission" date="2016-10" db="EMBL/GenBank/DDBJ databases">
        <authorList>
            <person name="Varghese N."/>
            <person name="Submissions S."/>
        </authorList>
    </citation>
    <scope>NUCLEOTIDE SEQUENCE [LARGE SCALE GENOMIC DNA]</scope>
    <source>
        <strain evidence="6">DSM 44718</strain>
    </source>
</reference>
<dbReference type="EMBL" id="FNQB01000001">
    <property type="protein sequence ID" value="SDY79976.1"/>
    <property type="molecule type" value="Genomic_DNA"/>
</dbReference>
<accession>A0A1H3MTR4</accession>
<dbReference type="GO" id="GO:0016709">
    <property type="term" value="F:oxidoreductase activity, acting on paired donors, with incorporation or reduction of molecular oxygen, NAD(P)H as one donor, and incorporation of one atom of oxygen"/>
    <property type="evidence" value="ECO:0007669"/>
    <property type="project" value="UniProtKB-ARBA"/>
</dbReference>
<comment type="cofactor">
    <cofactor evidence="1">
        <name>FAD</name>
        <dbReference type="ChEBI" id="CHEBI:57692"/>
    </cofactor>
</comment>
<dbReference type="Proteomes" id="UP000199632">
    <property type="component" value="Unassembled WGS sequence"/>
</dbReference>
<dbReference type="Gene3D" id="3.30.70.2450">
    <property type="match status" value="1"/>
</dbReference>
<dbReference type="AlphaFoldDB" id="A0A1H3MTR4"/>
<dbReference type="PANTHER" id="PTHR43004">
    <property type="entry name" value="TRK SYSTEM POTASSIUM UPTAKE PROTEIN"/>
    <property type="match status" value="1"/>
</dbReference>
<dbReference type="Pfam" id="PF21274">
    <property type="entry name" value="Rng_hyd_C"/>
    <property type="match status" value="1"/>
</dbReference>
<feature type="domain" description="FAD-binding" evidence="4">
    <location>
        <begin position="5"/>
        <end position="244"/>
    </location>
</feature>
<dbReference type="Gene3D" id="3.50.50.60">
    <property type="entry name" value="FAD/NAD(P)-binding domain"/>
    <property type="match status" value="1"/>
</dbReference>
<name>A0A1H3MTR4_9ACTN</name>
<keyword evidence="2" id="KW-0285">Flavoprotein</keyword>
<evidence type="ECO:0000313" key="5">
    <source>
        <dbReference type="EMBL" id="SDY79976.1"/>
    </source>
</evidence>
<dbReference type="Pfam" id="PF01494">
    <property type="entry name" value="FAD_binding_3"/>
    <property type="match status" value="1"/>
</dbReference>
<protein>
    <submittedName>
        <fullName evidence="5">FAD binding domain-containing protein</fullName>
    </submittedName>
</protein>
<evidence type="ECO:0000256" key="1">
    <source>
        <dbReference type="ARBA" id="ARBA00001974"/>
    </source>
</evidence>
<evidence type="ECO:0000256" key="3">
    <source>
        <dbReference type="ARBA" id="ARBA00022827"/>
    </source>
</evidence>
<dbReference type="PRINTS" id="PR00420">
    <property type="entry name" value="RNGMNOXGNASE"/>
</dbReference>